<evidence type="ECO:0008006" key="4">
    <source>
        <dbReference type="Google" id="ProtNLM"/>
    </source>
</evidence>
<protein>
    <recommendedName>
        <fullName evidence="4">Lipase</fullName>
    </recommendedName>
</protein>
<gene>
    <name evidence="2" type="ORF">BJN41_02680</name>
</gene>
<dbReference type="AlphaFoldDB" id="A0A1E8E3S9"/>
<evidence type="ECO:0000313" key="2">
    <source>
        <dbReference type="EMBL" id="OFE44154.1"/>
    </source>
</evidence>
<name>A0A1E8E3S9_9GAMM</name>
<comment type="caution">
    <text evidence="2">The sequence shown here is derived from an EMBL/GenBank/DDBJ whole genome shotgun (WGS) entry which is preliminary data.</text>
</comment>
<sequence>MKYRLLIAGLLSTCALAATQTQAAASQIKSNYVASNYAKTKYPLVFAHGMGGWIRAGIDELGVD</sequence>
<feature type="signal peptide" evidence="1">
    <location>
        <begin position="1"/>
        <end position="17"/>
    </location>
</feature>
<proteinExistence type="predicted"/>
<reference evidence="2 3" key="1">
    <citation type="submission" date="2016-10" db="EMBL/GenBank/DDBJ databases">
        <title>Genome of airborne Acinetobacter sp. 5-2Ac02 in the hospital environment: Species near to Acinetobacter towneri.</title>
        <authorList>
            <person name="Barbosa B."/>
            <person name="Fernandez-Garcia L."/>
            <person name="Gato E."/>
            <person name="Leao R."/>
            <person name="Albano R."/>
            <person name="Fernandez B."/>
            <person name="Fernandez-Cuenca F."/>
            <person name="Marques E."/>
            <person name="Tomas M."/>
        </authorList>
    </citation>
    <scope>NUCLEOTIDE SEQUENCE [LARGE SCALE GENOMIC DNA]</scope>
    <source>
        <strain evidence="2 3">5-2Ac02</strain>
    </source>
</reference>
<accession>A0A1E8E3S9</accession>
<evidence type="ECO:0000313" key="3">
    <source>
        <dbReference type="Proteomes" id="UP000186931"/>
    </source>
</evidence>
<evidence type="ECO:0000256" key="1">
    <source>
        <dbReference type="SAM" id="SignalP"/>
    </source>
</evidence>
<keyword evidence="1" id="KW-0732">Signal</keyword>
<feature type="chain" id="PRO_5009213501" description="Lipase" evidence="1">
    <location>
        <begin position="18"/>
        <end position="64"/>
    </location>
</feature>
<organism evidence="2 3">
    <name type="scientific">Acinetobacter towneri</name>
    <dbReference type="NCBI Taxonomy" id="202956"/>
    <lineage>
        <taxon>Bacteria</taxon>
        <taxon>Pseudomonadati</taxon>
        <taxon>Pseudomonadota</taxon>
        <taxon>Gammaproteobacteria</taxon>
        <taxon>Moraxellales</taxon>
        <taxon>Moraxellaceae</taxon>
        <taxon>Acinetobacter</taxon>
    </lineage>
</organism>
<dbReference type="EMBL" id="MKQS01000005">
    <property type="protein sequence ID" value="OFE44154.1"/>
    <property type="molecule type" value="Genomic_DNA"/>
</dbReference>
<dbReference type="Proteomes" id="UP000186931">
    <property type="component" value="Unassembled WGS sequence"/>
</dbReference>